<evidence type="ECO:0000313" key="3">
    <source>
        <dbReference type="EMBL" id="NNH22719.1"/>
    </source>
</evidence>
<dbReference type="RefSeq" id="WP_171202554.1">
    <property type="nucleotide sequence ID" value="NZ_BAAANP010000010.1"/>
</dbReference>
<evidence type="ECO:0000256" key="1">
    <source>
        <dbReference type="SAM" id="MobiDB-lite"/>
    </source>
</evidence>
<dbReference type="InterPro" id="IPR019060">
    <property type="entry name" value="DUF2382"/>
</dbReference>
<name>A0A849BHT4_9ACTN</name>
<evidence type="ECO:0000259" key="2">
    <source>
        <dbReference type="Pfam" id="PF09557"/>
    </source>
</evidence>
<accession>A0A849BHT4</accession>
<feature type="domain" description="DUF2382" evidence="2">
    <location>
        <begin position="1"/>
        <end position="131"/>
    </location>
</feature>
<dbReference type="AlphaFoldDB" id="A0A849BHT4"/>
<protein>
    <submittedName>
        <fullName evidence="3">DUF2382 domain-containing protein</fullName>
    </submittedName>
</protein>
<feature type="region of interest" description="Disordered" evidence="1">
    <location>
        <begin position="129"/>
        <end position="148"/>
    </location>
</feature>
<reference evidence="3 4" key="1">
    <citation type="submission" date="2020-05" db="EMBL/GenBank/DDBJ databases">
        <title>MicrobeNet Type strains.</title>
        <authorList>
            <person name="Nicholson A.C."/>
        </authorList>
    </citation>
    <scope>NUCLEOTIDE SEQUENCE [LARGE SCALE GENOMIC DNA]</scope>
    <source>
        <strain evidence="3 4">JCM 14547</strain>
    </source>
</reference>
<gene>
    <name evidence="3" type="ORF">HLB09_06355</name>
</gene>
<organism evidence="3 4">
    <name type="scientific">Pseudokineococcus marinus</name>
    <dbReference type="NCBI Taxonomy" id="351215"/>
    <lineage>
        <taxon>Bacteria</taxon>
        <taxon>Bacillati</taxon>
        <taxon>Actinomycetota</taxon>
        <taxon>Actinomycetes</taxon>
        <taxon>Kineosporiales</taxon>
        <taxon>Kineosporiaceae</taxon>
        <taxon>Pseudokineococcus</taxon>
    </lineage>
</organism>
<dbReference type="Pfam" id="PF09557">
    <property type="entry name" value="DUF2382"/>
    <property type="match status" value="1"/>
</dbReference>
<feature type="compositionally biased region" description="Polar residues" evidence="1">
    <location>
        <begin position="139"/>
        <end position="148"/>
    </location>
</feature>
<dbReference type="EMBL" id="JABEMA010000063">
    <property type="protein sequence ID" value="NNH22719.1"/>
    <property type="molecule type" value="Genomic_DNA"/>
</dbReference>
<proteinExistence type="predicted"/>
<dbReference type="Proteomes" id="UP000555552">
    <property type="component" value="Unassembled WGS sequence"/>
</dbReference>
<sequence length="148" mass="16101">MVVAEERAVARRLRVPVERVRVAKRIRTETVRVEVDVEVRREELVVTSAPVPPEEGERLATQVDDAGATAGEGTERGAAPADEERVVLVLSEEVPVVGVETRPAERVTVAVRRVEGVERVVVDLAREVVDVDGARSAPPGTSRTDQHD</sequence>
<evidence type="ECO:0000313" key="4">
    <source>
        <dbReference type="Proteomes" id="UP000555552"/>
    </source>
</evidence>
<comment type="caution">
    <text evidence="3">The sequence shown here is derived from an EMBL/GenBank/DDBJ whole genome shotgun (WGS) entry which is preliminary data.</text>
</comment>
<keyword evidence="4" id="KW-1185">Reference proteome</keyword>